<dbReference type="OrthoDB" id="5512987at2"/>
<dbReference type="Gene3D" id="1.20.120.520">
    <property type="entry name" value="nmb1532 protein domain like"/>
    <property type="match status" value="1"/>
</dbReference>
<dbReference type="Pfam" id="PF01814">
    <property type="entry name" value="Hemerythrin"/>
    <property type="match status" value="1"/>
</dbReference>
<feature type="domain" description="Hemerythrin-like" evidence="1">
    <location>
        <begin position="14"/>
        <end position="131"/>
    </location>
</feature>
<organism evidence="2 3">
    <name type="scientific">Allopusillimonas soli</name>
    <dbReference type="NCBI Taxonomy" id="659016"/>
    <lineage>
        <taxon>Bacteria</taxon>
        <taxon>Pseudomonadati</taxon>
        <taxon>Pseudomonadota</taxon>
        <taxon>Betaproteobacteria</taxon>
        <taxon>Burkholderiales</taxon>
        <taxon>Alcaligenaceae</taxon>
        <taxon>Allopusillimonas</taxon>
    </lineage>
</organism>
<proteinExistence type="predicted"/>
<dbReference type="Proteomes" id="UP000580517">
    <property type="component" value="Unassembled WGS sequence"/>
</dbReference>
<gene>
    <name evidence="2" type="ORF">H0A68_18950</name>
</gene>
<dbReference type="PANTHER" id="PTHR35585">
    <property type="entry name" value="HHE DOMAIN PROTEIN (AFU_ORTHOLOGUE AFUA_4G00730)"/>
    <property type="match status" value="1"/>
</dbReference>
<sequence length="159" mass="18306">MNKSHIPAAQKSVLSQLIDDHRKVSTLLKKFKREKASNQKQQAANEACTAITVHIEIEEGLFYPFLRDRDARVFDDLLDEALVEHGNVKNLIEKIMNMSADNRLYEASVRVLGERVAHHVKEEEELLFPKIISKNVDLRELIEPMEKRRQHVLVGKVTA</sequence>
<dbReference type="InterPro" id="IPR012312">
    <property type="entry name" value="Hemerythrin-like"/>
</dbReference>
<dbReference type="AlphaFoldDB" id="A0A853FGG3"/>
<protein>
    <submittedName>
        <fullName evidence="2">Hemerythrin domain-containing protein</fullName>
    </submittedName>
</protein>
<dbReference type="PANTHER" id="PTHR35585:SF1">
    <property type="entry name" value="HHE DOMAIN PROTEIN (AFU_ORTHOLOGUE AFUA_4G00730)"/>
    <property type="match status" value="1"/>
</dbReference>
<accession>A0A853FGG3</accession>
<comment type="caution">
    <text evidence="2">The sequence shown here is derived from an EMBL/GenBank/DDBJ whole genome shotgun (WGS) entry which is preliminary data.</text>
</comment>
<reference evidence="2 3" key="1">
    <citation type="submission" date="2020-07" db="EMBL/GenBank/DDBJ databases">
        <title>Taxonomic revisions and descriptions of new bacterial species based on genomic comparisons in the high-G+C-content subgroup of the family Alcaligenaceae.</title>
        <authorList>
            <person name="Szabo A."/>
            <person name="Felfoldi T."/>
        </authorList>
    </citation>
    <scope>NUCLEOTIDE SEQUENCE [LARGE SCALE GENOMIC DNA]</scope>
    <source>
        <strain evidence="2 3">DSM 25264</strain>
    </source>
</reference>
<name>A0A853FGG3_9BURK</name>
<evidence type="ECO:0000313" key="3">
    <source>
        <dbReference type="Proteomes" id="UP000580517"/>
    </source>
</evidence>
<evidence type="ECO:0000259" key="1">
    <source>
        <dbReference type="Pfam" id="PF01814"/>
    </source>
</evidence>
<evidence type="ECO:0000313" key="2">
    <source>
        <dbReference type="EMBL" id="NYT38959.1"/>
    </source>
</evidence>
<dbReference type="EMBL" id="JACCEW010000008">
    <property type="protein sequence ID" value="NYT38959.1"/>
    <property type="molecule type" value="Genomic_DNA"/>
</dbReference>
<dbReference type="RefSeq" id="WP_129971336.1">
    <property type="nucleotide sequence ID" value="NZ_JACCEW010000008.1"/>
</dbReference>
<keyword evidence="3" id="KW-1185">Reference proteome</keyword>